<reference evidence="1" key="1">
    <citation type="submission" date="2019-08" db="EMBL/GenBank/DDBJ databases">
        <authorList>
            <person name="Kucharzyk K."/>
            <person name="Murdoch R.W."/>
            <person name="Higgins S."/>
            <person name="Loffler F."/>
        </authorList>
    </citation>
    <scope>NUCLEOTIDE SEQUENCE</scope>
</reference>
<gene>
    <name evidence="1" type="ORF">SDC9_102800</name>
</gene>
<name>A0A645ARU6_9ZZZZ</name>
<sequence>MELLVKLPHVHPVDENMIHLDVEGKQHLPVGLREFSPGNPRDAVILLQAHRMVDGSKGDPGKGRKEGEVRPALQQGQIEIGRAELYRGLCFCVENGDIVLELHGDHPEQLFVSPDAGKGRVDPVIQDHFSVHEAVPEVFHPVERLHGKEKQGIGERQAAGPGIFLQPGDVNVEVHIVEREIASQEKLKMLFPAPCFNVDFLHFPSARNGFDSAQAPVTFIRFPVRIPPASGSVQVPLLHQAAWQQEIPEFCHIRS</sequence>
<accession>A0A645ARU6</accession>
<dbReference type="AlphaFoldDB" id="A0A645ARU6"/>
<protein>
    <submittedName>
        <fullName evidence="1">Uncharacterized protein</fullName>
    </submittedName>
</protein>
<dbReference type="EMBL" id="VSSQ01015535">
    <property type="protein sequence ID" value="MPM56002.1"/>
    <property type="molecule type" value="Genomic_DNA"/>
</dbReference>
<comment type="caution">
    <text evidence="1">The sequence shown here is derived from an EMBL/GenBank/DDBJ whole genome shotgun (WGS) entry which is preliminary data.</text>
</comment>
<evidence type="ECO:0000313" key="1">
    <source>
        <dbReference type="EMBL" id="MPM56002.1"/>
    </source>
</evidence>
<proteinExistence type="predicted"/>
<organism evidence="1">
    <name type="scientific">bioreactor metagenome</name>
    <dbReference type="NCBI Taxonomy" id="1076179"/>
    <lineage>
        <taxon>unclassified sequences</taxon>
        <taxon>metagenomes</taxon>
        <taxon>ecological metagenomes</taxon>
    </lineage>
</organism>